<dbReference type="InterPro" id="IPR046054">
    <property type="entry name" value="DUF6012"/>
</dbReference>
<evidence type="ECO:0000313" key="1">
    <source>
        <dbReference type="EMBL" id="VEF02377.1"/>
    </source>
</evidence>
<protein>
    <submittedName>
        <fullName evidence="1">Uncharacterized protein</fullName>
    </submittedName>
</protein>
<sequence>MYYHFIPKYFADNPERECRLKSLEIPELGIHFTDKELKTIKPYPNKRYHVGCLRHGFKGRNFIGLVVESETPVTNFTKVCKWAVYPMGRYESDEPDIGLIVEHTTRYHLLDTDFPLFSDDPIMLDGWRIKDKSHPQRRPLNWPSRIIASTMELSSPVILGKISDTLGDEFCEDFLETKGVIVAREQEIDFHTAPIDLYRHLSASGNKNLPPLNI</sequence>
<dbReference type="KEGG" id="nci:NCTC10296_01762"/>
<dbReference type="RefSeq" id="WP_085415792.1">
    <property type="nucleotide sequence ID" value="NZ_CAUJPY010000032.1"/>
</dbReference>
<gene>
    <name evidence="1" type="ORF">NCTC10296_01762</name>
</gene>
<dbReference type="Proteomes" id="UP000279284">
    <property type="component" value="Chromosome"/>
</dbReference>
<reference evidence="1 2" key="1">
    <citation type="submission" date="2018-12" db="EMBL/GenBank/DDBJ databases">
        <authorList>
            <consortium name="Pathogen Informatics"/>
        </authorList>
    </citation>
    <scope>NUCLEOTIDE SEQUENCE [LARGE SCALE GENOMIC DNA]</scope>
    <source>
        <strain evidence="1 2">NCTC10296</strain>
    </source>
</reference>
<evidence type="ECO:0000313" key="2">
    <source>
        <dbReference type="Proteomes" id="UP000279284"/>
    </source>
</evidence>
<proteinExistence type="predicted"/>
<organism evidence="1 2">
    <name type="scientific">Neisseria canis</name>
    <dbReference type="NCBI Taxonomy" id="493"/>
    <lineage>
        <taxon>Bacteria</taxon>
        <taxon>Pseudomonadati</taxon>
        <taxon>Pseudomonadota</taxon>
        <taxon>Betaproteobacteria</taxon>
        <taxon>Neisseriales</taxon>
        <taxon>Neisseriaceae</taxon>
        <taxon>Neisseria</taxon>
    </lineage>
</organism>
<dbReference type="AlphaFoldDB" id="A0A448D9R3"/>
<keyword evidence="2" id="KW-1185">Reference proteome</keyword>
<dbReference type="Pfam" id="PF19475">
    <property type="entry name" value="DUF6012"/>
    <property type="match status" value="1"/>
</dbReference>
<name>A0A448D9R3_9NEIS</name>
<accession>A0A448D9R3</accession>
<dbReference type="STRING" id="493.BWD07_02445"/>
<dbReference type="EMBL" id="LR134313">
    <property type="protein sequence ID" value="VEF02377.1"/>
    <property type="molecule type" value="Genomic_DNA"/>
</dbReference>